<dbReference type="InterPro" id="IPR013087">
    <property type="entry name" value="Znf_C2H2_type"/>
</dbReference>
<evidence type="ECO:0000256" key="7">
    <source>
        <dbReference type="ARBA" id="ARBA00023242"/>
    </source>
</evidence>
<dbReference type="EMBL" id="KZ308165">
    <property type="protein sequence ID" value="KAG8223548.1"/>
    <property type="molecule type" value="Genomic_DNA"/>
</dbReference>
<dbReference type="OrthoDB" id="2687452at2759"/>
<dbReference type="Pfam" id="PF00096">
    <property type="entry name" value="zf-C2H2"/>
    <property type="match status" value="4"/>
</dbReference>
<feature type="domain" description="C2H2-type" evidence="10">
    <location>
        <begin position="29"/>
        <end position="58"/>
    </location>
</feature>
<dbReference type="PROSITE" id="PS00028">
    <property type="entry name" value="ZINC_FINGER_C2H2_1"/>
    <property type="match status" value="7"/>
</dbReference>
<dbReference type="FunFam" id="3.30.160.60:FF:000065">
    <property type="entry name" value="B-cell CLL/lymphoma 6, member B"/>
    <property type="match status" value="1"/>
</dbReference>
<evidence type="ECO:0000256" key="9">
    <source>
        <dbReference type="SAM" id="MobiDB-lite"/>
    </source>
</evidence>
<evidence type="ECO:0000256" key="8">
    <source>
        <dbReference type="PROSITE-ProRule" id="PRU00042"/>
    </source>
</evidence>
<organism evidence="11 12">
    <name type="scientific">Ladona fulva</name>
    <name type="common">Scarce chaser dragonfly</name>
    <name type="synonym">Libellula fulva</name>
    <dbReference type="NCBI Taxonomy" id="123851"/>
    <lineage>
        <taxon>Eukaryota</taxon>
        <taxon>Metazoa</taxon>
        <taxon>Ecdysozoa</taxon>
        <taxon>Arthropoda</taxon>
        <taxon>Hexapoda</taxon>
        <taxon>Insecta</taxon>
        <taxon>Pterygota</taxon>
        <taxon>Palaeoptera</taxon>
        <taxon>Odonata</taxon>
        <taxon>Epiprocta</taxon>
        <taxon>Anisoptera</taxon>
        <taxon>Libelluloidea</taxon>
        <taxon>Libellulidae</taxon>
        <taxon>Ladona</taxon>
    </lineage>
</organism>
<keyword evidence="3 8" id="KW-0863">Zinc-finger</keyword>
<dbReference type="SUPFAM" id="SSF57667">
    <property type="entry name" value="beta-beta-alpha zinc fingers"/>
    <property type="match status" value="3"/>
</dbReference>
<feature type="region of interest" description="Disordered" evidence="9">
    <location>
        <begin position="306"/>
        <end position="337"/>
    </location>
</feature>
<protein>
    <recommendedName>
        <fullName evidence="10">C2H2-type domain-containing protein</fullName>
    </recommendedName>
</protein>
<feature type="domain" description="C2H2-type" evidence="10">
    <location>
        <begin position="176"/>
        <end position="206"/>
    </location>
</feature>
<gene>
    <name evidence="11" type="ORF">J437_LFUL004422</name>
</gene>
<dbReference type="PROSITE" id="PS50157">
    <property type="entry name" value="ZINC_FINGER_C2H2_2"/>
    <property type="match status" value="6"/>
</dbReference>
<evidence type="ECO:0000256" key="1">
    <source>
        <dbReference type="ARBA" id="ARBA00004123"/>
    </source>
</evidence>
<feature type="region of interest" description="Disordered" evidence="9">
    <location>
        <begin position="229"/>
        <end position="256"/>
    </location>
</feature>
<keyword evidence="7" id="KW-0539">Nucleus</keyword>
<evidence type="ECO:0000256" key="2">
    <source>
        <dbReference type="ARBA" id="ARBA00022723"/>
    </source>
</evidence>
<feature type="domain" description="C2H2-type" evidence="10">
    <location>
        <begin position="147"/>
        <end position="174"/>
    </location>
</feature>
<dbReference type="AlphaFoldDB" id="A0A8K0NVQ8"/>
<dbReference type="GO" id="GO:0008270">
    <property type="term" value="F:zinc ion binding"/>
    <property type="evidence" value="ECO:0007669"/>
    <property type="project" value="UniProtKB-KW"/>
</dbReference>
<dbReference type="Gene3D" id="3.30.160.60">
    <property type="entry name" value="Classic Zinc Finger"/>
    <property type="match status" value="5"/>
</dbReference>
<feature type="compositionally biased region" description="Basic residues" evidence="9">
    <location>
        <begin position="236"/>
        <end position="249"/>
    </location>
</feature>
<comment type="subcellular location">
    <subcellularLocation>
        <location evidence="1">Nucleus</location>
    </subcellularLocation>
</comment>
<feature type="domain" description="C2H2-type" evidence="10">
    <location>
        <begin position="93"/>
        <end position="115"/>
    </location>
</feature>
<evidence type="ECO:0000256" key="5">
    <source>
        <dbReference type="ARBA" id="ARBA00023015"/>
    </source>
</evidence>
<keyword evidence="2" id="KW-0479">Metal-binding</keyword>
<comment type="caution">
    <text evidence="11">The sequence shown here is derived from an EMBL/GenBank/DDBJ whole genome shotgun (WGS) entry which is preliminary data.</text>
</comment>
<dbReference type="SMART" id="SM00355">
    <property type="entry name" value="ZnF_C2H2"/>
    <property type="match status" value="7"/>
</dbReference>
<dbReference type="PANTHER" id="PTHR46179:SF13">
    <property type="entry name" value="C2H2-TYPE DOMAIN-CONTAINING PROTEIN"/>
    <property type="match status" value="1"/>
</dbReference>
<keyword evidence="5" id="KW-0805">Transcription regulation</keyword>
<reference evidence="11" key="1">
    <citation type="submission" date="2013-04" db="EMBL/GenBank/DDBJ databases">
        <authorList>
            <person name="Qu J."/>
            <person name="Murali S.C."/>
            <person name="Bandaranaike D."/>
            <person name="Bellair M."/>
            <person name="Blankenburg K."/>
            <person name="Chao H."/>
            <person name="Dinh H."/>
            <person name="Doddapaneni H."/>
            <person name="Downs B."/>
            <person name="Dugan-Rocha S."/>
            <person name="Elkadiri S."/>
            <person name="Gnanaolivu R.D."/>
            <person name="Hernandez B."/>
            <person name="Javaid M."/>
            <person name="Jayaseelan J.C."/>
            <person name="Lee S."/>
            <person name="Li M."/>
            <person name="Ming W."/>
            <person name="Munidasa M."/>
            <person name="Muniz J."/>
            <person name="Nguyen L."/>
            <person name="Ongeri F."/>
            <person name="Osuji N."/>
            <person name="Pu L.-L."/>
            <person name="Puazo M."/>
            <person name="Qu C."/>
            <person name="Quiroz J."/>
            <person name="Raj R."/>
            <person name="Weissenberger G."/>
            <person name="Xin Y."/>
            <person name="Zou X."/>
            <person name="Han Y."/>
            <person name="Richards S."/>
            <person name="Worley K."/>
            <person name="Muzny D."/>
            <person name="Gibbs R."/>
        </authorList>
    </citation>
    <scope>NUCLEOTIDE SEQUENCE</scope>
    <source>
        <strain evidence="11">Sampled in the wild</strain>
    </source>
</reference>
<reference evidence="11" key="2">
    <citation type="submission" date="2017-10" db="EMBL/GenBank/DDBJ databases">
        <title>Ladona fulva Genome sequencing and assembly.</title>
        <authorList>
            <person name="Murali S."/>
            <person name="Richards S."/>
            <person name="Bandaranaike D."/>
            <person name="Bellair M."/>
            <person name="Blankenburg K."/>
            <person name="Chao H."/>
            <person name="Dinh H."/>
            <person name="Doddapaneni H."/>
            <person name="Dugan-Rocha S."/>
            <person name="Elkadiri S."/>
            <person name="Gnanaolivu R."/>
            <person name="Hernandez B."/>
            <person name="Skinner E."/>
            <person name="Javaid M."/>
            <person name="Lee S."/>
            <person name="Li M."/>
            <person name="Ming W."/>
            <person name="Munidasa M."/>
            <person name="Muniz J."/>
            <person name="Nguyen L."/>
            <person name="Hughes D."/>
            <person name="Osuji N."/>
            <person name="Pu L.-L."/>
            <person name="Puazo M."/>
            <person name="Qu C."/>
            <person name="Quiroz J."/>
            <person name="Raj R."/>
            <person name="Weissenberger G."/>
            <person name="Xin Y."/>
            <person name="Zou X."/>
            <person name="Han Y."/>
            <person name="Worley K."/>
            <person name="Muzny D."/>
            <person name="Gibbs R."/>
        </authorList>
    </citation>
    <scope>NUCLEOTIDE SEQUENCE</scope>
    <source>
        <strain evidence="11">Sampled in the wild</strain>
    </source>
</reference>
<keyword evidence="4" id="KW-0862">Zinc</keyword>
<evidence type="ECO:0000259" key="10">
    <source>
        <dbReference type="PROSITE" id="PS50157"/>
    </source>
</evidence>
<accession>A0A8K0NVQ8</accession>
<dbReference type="InterPro" id="IPR036236">
    <property type="entry name" value="Znf_C2H2_sf"/>
</dbReference>
<name>A0A8K0NVQ8_LADFU</name>
<dbReference type="Proteomes" id="UP000792457">
    <property type="component" value="Unassembled WGS sequence"/>
</dbReference>
<evidence type="ECO:0000256" key="6">
    <source>
        <dbReference type="ARBA" id="ARBA00023163"/>
    </source>
</evidence>
<feature type="domain" description="C2H2-type" evidence="10">
    <location>
        <begin position="118"/>
        <end position="148"/>
    </location>
</feature>
<evidence type="ECO:0000313" key="12">
    <source>
        <dbReference type="Proteomes" id="UP000792457"/>
    </source>
</evidence>
<evidence type="ECO:0000256" key="3">
    <source>
        <dbReference type="ARBA" id="ARBA00022771"/>
    </source>
</evidence>
<keyword evidence="6" id="KW-0804">Transcription</keyword>
<proteinExistence type="predicted"/>
<dbReference type="InterPro" id="IPR051061">
    <property type="entry name" value="Zinc_finger_trans_reg"/>
</dbReference>
<dbReference type="GO" id="GO:0005634">
    <property type="term" value="C:nucleus"/>
    <property type="evidence" value="ECO:0007669"/>
    <property type="project" value="UniProtKB-SubCell"/>
</dbReference>
<evidence type="ECO:0000313" key="11">
    <source>
        <dbReference type="EMBL" id="KAG8223548.1"/>
    </source>
</evidence>
<dbReference type="GO" id="GO:0006357">
    <property type="term" value="P:regulation of transcription by RNA polymerase II"/>
    <property type="evidence" value="ECO:0007669"/>
    <property type="project" value="TreeGrafter"/>
</dbReference>
<keyword evidence="12" id="KW-1185">Reference proteome</keyword>
<dbReference type="PANTHER" id="PTHR46179">
    <property type="entry name" value="ZINC FINGER PROTEIN"/>
    <property type="match status" value="1"/>
</dbReference>
<feature type="domain" description="C2H2-type" evidence="10">
    <location>
        <begin position="59"/>
        <end position="85"/>
    </location>
</feature>
<evidence type="ECO:0000256" key="4">
    <source>
        <dbReference type="ARBA" id="ARBA00022833"/>
    </source>
</evidence>
<sequence length="337" mass="38022">MGGHSDAGEGSCDEAKSKSGVLHLTSGPYKCEYAGCQASFKKPSRLKQHICSHTGERPFKCDKPNCSKAYTHSCHLRRHIAKSHTPQLYKVTFKCEECEANFDTASNLRRHLRSHKTHTCNIYGCKEKFSKWTELLKHVKAVHPLEYICDVCGLKFKVKGNLRQHVRTHMKDRPSYLCPYPECSRSYSRTTYLKNHIKWKHQGTGGHKCTFNGCLRILSTKAKLVKHLAWHERDGRHPKKKEGSKRKPRSDKGIAKRSMATLLSGLPSLPPPIEKKIINGESLESDEDIPLQVLDEIDQICSENVPVEQTIGKPEENDLGSYSSEDLSTAVKLPGSC</sequence>